<evidence type="ECO:0000259" key="3">
    <source>
        <dbReference type="Pfam" id="PF01494"/>
    </source>
</evidence>
<feature type="domain" description="FAD-binding" evidence="3">
    <location>
        <begin position="2"/>
        <end position="168"/>
    </location>
</feature>
<dbReference type="PROSITE" id="PS51257">
    <property type="entry name" value="PROKAR_LIPOPROTEIN"/>
    <property type="match status" value="1"/>
</dbReference>
<reference evidence="4" key="1">
    <citation type="submission" date="2018-06" db="EMBL/GenBank/DDBJ databases">
        <authorList>
            <person name="Zhirakovskaya E."/>
        </authorList>
    </citation>
    <scope>NUCLEOTIDE SEQUENCE</scope>
</reference>
<dbReference type="PANTHER" id="PTHR13789">
    <property type="entry name" value="MONOOXYGENASE"/>
    <property type="match status" value="1"/>
</dbReference>
<keyword evidence="1" id="KW-0560">Oxidoreductase</keyword>
<name>A0A3B0S3J4_9ZZZZ</name>
<dbReference type="EMBL" id="UOEC01000123">
    <property type="protein sequence ID" value="VAV94948.1"/>
    <property type="molecule type" value="Genomic_DNA"/>
</dbReference>
<dbReference type="Pfam" id="PF01494">
    <property type="entry name" value="FAD_binding_3"/>
    <property type="match status" value="2"/>
</dbReference>
<evidence type="ECO:0000256" key="2">
    <source>
        <dbReference type="ARBA" id="ARBA00023033"/>
    </source>
</evidence>
<dbReference type="AlphaFoldDB" id="A0A3B0S3J4"/>
<dbReference type="PANTHER" id="PTHR13789:SF268">
    <property type="entry name" value="5-METHYLPHENAZINE-1-CARBOXYLATE 1-MONOOXYGENASE"/>
    <property type="match status" value="1"/>
</dbReference>
<proteinExistence type="predicted"/>
<dbReference type="Gene3D" id="3.30.9.30">
    <property type="match status" value="1"/>
</dbReference>
<gene>
    <name evidence="4" type="ORF">MNBD_ALPHA08-1033</name>
</gene>
<accession>A0A3B0S3J4</accession>
<dbReference type="PRINTS" id="PR00420">
    <property type="entry name" value="RNGMNOXGNASE"/>
</dbReference>
<dbReference type="InterPro" id="IPR050493">
    <property type="entry name" value="FAD-dep_Monooxygenase_BioMet"/>
</dbReference>
<sequence>MKVLIAGGGIGGLACALSLHRVGIDCQVFERSNQIRELGVGINTLPHAIKELSELGLLDRLDEVAIRTYELIYQNRLGQEIWRDLRGLHAGLDHPQFSIHRGHLQGVLHEAVIERMGDEAVLTDHQLVGFDQDEEGVVATFQTEKETRQYAGDCLIAADGIHSMVRERFYPDQGPPTWNGIMLWRGAVEWQPFLTGQSMVIAGGMDAKLVLYPISTKTEDPSKTLMNWAVAAKTGDRDTPPPRREDWSRQGRLSELLPFVENTFSLDVLDPVALIKATEPFYEYPMCDRDPVANWTFGRVTLLGDAAHPMYPVGSNGASQAVLDGRCLADKLAETKDVPVALKAYEAERLPVCSEIVQTNRAGGPERVIDLVNARAPDGFDNLSDVATQQELEAIVHGYAQMAGFDSDKINRS</sequence>
<keyword evidence="2" id="KW-0503">Monooxygenase</keyword>
<dbReference type="SUPFAM" id="SSF51905">
    <property type="entry name" value="FAD/NAD(P)-binding domain"/>
    <property type="match status" value="1"/>
</dbReference>
<dbReference type="InterPro" id="IPR036188">
    <property type="entry name" value="FAD/NAD-bd_sf"/>
</dbReference>
<dbReference type="GO" id="GO:0004497">
    <property type="term" value="F:monooxygenase activity"/>
    <property type="evidence" value="ECO:0007669"/>
    <property type="project" value="UniProtKB-KW"/>
</dbReference>
<dbReference type="InterPro" id="IPR002938">
    <property type="entry name" value="FAD-bd"/>
</dbReference>
<dbReference type="Gene3D" id="3.50.50.60">
    <property type="entry name" value="FAD/NAD(P)-binding domain"/>
    <property type="match status" value="1"/>
</dbReference>
<protein>
    <submittedName>
        <fullName evidence="4">2-polyprenyl-6-methoxyphenol hydroxylase and related FAD-dependent oxidoreductases</fullName>
    </submittedName>
</protein>
<evidence type="ECO:0000313" key="4">
    <source>
        <dbReference type="EMBL" id="VAV94948.1"/>
    </source>
</evidence>
<evidence type="ECO:0000256" key="1">
    <source>
        <dbReference type="ARBA" id="ARBA00023002"/>
    </source>
</evidence>
<dbReference type="GO" id="GO:0071949">
    <property type="term" value="F:FAD binding"/>
    <property type="evidence" value="ECO:0007669"/>
    <property type="project" value="InterPro"/>
</dbReference>
<feature type="domain" description="FAD-binding" evidence="3">
    <location>
        <begin position="293"/>
        <end position="358"/>
    </location>
</feature>
<dbReference type="SUPFAM" id="SSF54373">
    <property type="entry name" value="FAD-linked reductases, C-terminal domain"/>
    <property type="match status" value="1"/>
</dbReference>
<dbReference type="NCBIfam" id="NF005720">
    <property type="entry name" value="PRK07538.1"/>
    <property type="match status" value="1"/>
</dbReference>
<organism evidence="4">
    <name type="scientific">hydrothermal vent metagenome</name>
    <dbReference type="NCBI Taxonomy" id="652676"/>
    <lineage>
        <taxon>unclassified sequences</taxon>
        <taxon>metagenomes</taxon>
        <taxon>ecological metagenomes</taxon>
    </lineage>
</organism>